<reference evidence="1" key="2">
    <citation type="submission" date="2023-01" db="EMBL/GenBank/DDBJ databases">
        <title>Draft genome sequence of Sulfitobacter pacificus strain NBRC 109915.</title>
        <authorList>
            <person name="Sun Q."/>
            <person name="Mori K."/>
        </authorList>
    </citation>
    <scope>NUCLEOTIDE SEQUENCE</scope>
    <source>
        <strain evidence="1">NBRC 109915</strain>
    </source>
</reference>
<dbReference type="Proteomes" id="UP001161388">
    <property type="component" value="Unassembled WGS sequence"/>
</dbReference>
<comment type="caution">
    <text evidence="1">The sequence shown here is derived from an EMBL/GenBank/DDBJ whole genome shotgun (WGS) entry which is preliminary data.</text>
</comment>
<gene>
    <name evidence="1" type="ORF">GCM10007927_16730</name>
</gene>
<accession>A0ABQ5VIH6</accession>
<organism evidence="1 2">
    <name type="scientific">Sulfitobacter pacificus</name>
    <dbReference type="NCBI Taxonomy" id="1499314"/>
    <lineage>
        <taxon>Bacteria</taxon>
        <taxon>Pseudomonadati</taxon>
        <taxon>Pseudomonadota</taxon>
        <taxon>Alphaproteobacteria</taxon>
        <taxon>Rhodobacterales</taxon>
        <taxon>Roseobacteraceae</taxon>
        <taxon>Sulfitobacter</taxon>
    </lineage>
</organism>
<proteinExistence type="predicted"/>
<dbReference type="EMBL" id="BSNL01000001">
    <property type="protein sequence ID" value="GLQ26870.1"/>
    <property type="molecule type" value="Genomic_DNA"/>
</dbReference>
<protein>
    <submittedName>
        <fullName evidence="1">Uncharacterized protein</fullName>
    </submittedName>
</protein>
<keyword evidence="2" id="KW-1185">Reference proteome</keyword>
<evidence type="ECO:0000313" key="2">
    <source>
        <dbReference type="Proteomes" id="UP001161388"/>
    </source>
</evidence>
<name>A0ABQ5VIH6_9RHOB</name>
<sequence length="80" mass="8973">MVELLWLPIPTVPKGTIWGEKMKRFSAPSIPGGFSRIALQYAATHFAAPAKAGARDTERMRSLWTTFRPQAKTNTERLTN</sequence>
<evidence type="ECO:0000313" key="1">
    <source>
        <dbReference type="EMBL" id="GLQ26870.1"/>
    </source>
</evidence>
<reference evidence="1" key="1">
    <citation type="journal article" date="2014" name="Int. J. Syst. Evol. Microbiol.">
        <title>Complete genome of a new Firmicutes species belonging to the dominant human colonic microbiota ('Ruminococcus bicirculans') reveals two chromosomes and a selective capacity to utilize plant glucans.</title>
        <authorList>
            <consortium name="NISC Comparative Sequencing Program"/>
            <person name="Wegmann U."/>
            <person name="Louis P."/>
            <person name="Goesmann A."/>
            <person name="Henrissat B."/>
            <person name="Duncan S.H."/>
            <person name="Flint H.J."/>
        </authorList>
    </citation>
    <scope>NUCLEOTIDE SEQUENCE</scope>
    <source>
        <strain evidence="1">NBRC 109915</strain>
    </source>
</reference>